<dbReference type="Proteomes" id="UP000790709">
    <property type="component" value="Unassembled WGS sequence"/>
</dbReference>
<gene>
    <name evidence="1" type="ORF">BV22DRAFT_756416</name>
</gene>
<reference evidence="1" key="1">
    <citation type="journal article" date="2021" name="New Phytol.">
        <title>Evolutionary innovations through gain and loss of genes in the ectomycorrhizal Boletales.</title>
        <authorList>
            <person name="Wu G."/>
            <person name="Miyauchi S."/>
            <person name="Morin E."/>
            <person name="Kuo A."/>
            <person name="Drula E."/>
            <person name="Varga T."/>
            <person name="Kohler A."/>
            <person name="Feng B."/>
            <person name="Cao Y."/>
            <person name="Lipzen A."/>
            <person name="Daum C."/>
            <person name="Hundley H."/>
            <person name="Pangilinan J."/>
            <person name="Johnson J."/>
            <person name="Barry K."/>
            <person name="LaButti K."/>
            <person name="Ng V."/>
            <person name="Ahrendt S."/>
            <person name="Min B."/>
            <person name="Choi I.G."/>
            <person name="Park H."/>
            <person name="Plett J.M."/>
            <person name="Magnuson J."/>
            <person name="Spatafora J.W."/>
            <person name="Nagy L.G."/>
            <person name="Henrissat B."/>
            <person name="Grigoriev I.V."/>
            <person name="Yang Z.L."/>
            <person name="Xu J."/>
            <person name="Martin F.M."/>
        </authorList>
    </citation>
    <scope>NUCLEOTIDE SEQUENCE</scope>
    <source>
        <strain evidence="1">KUC20120723A-06</strain>
    </source>
</reference>
<organism evidence="1 2">
    <name type="scientific">Leucogyrophana mollusca</name>
    <dbReference type="NCBI Taxonomy" id="85980"/>
    <lineage>
        <taxon>Eukaryota</taxon>
        <taxon>Fungi</taxon>
        <taxon>Dikarya</taxon>
        <taxon>Basidiomycota</taxon>
        <taxon>Agaricomycotina</taxon>
        <taxon>Agaricomycetes</taxon>
        <taxon>Agaricomycetidae</taxon>
        <taxon>Boletales</taxon>
        <taxon>Boletales incertae sedis</taxon>
        <taxon>Leucogyrophana</taxon>
    </lineage>
</organism>
<keyword evidence="2" id="KW-1185">Reference proteome</keyword>
<evidence type="ECO:0000313" key="1">
    <source>
        <dbReference type="EMBL" id="KAH7921050.1"/>
    </source>
</evidence>
<comment type="caution">
    <text evidence="1">The sequence shown here is derived from an EMBL/GenBank/DDBJ whole genome shotgun (WGS) entry which is preliminary data.</text>
</comment>
<accession>A0ACB8B6A0</accession>
<protein>
    <submittedName>
        <fullName evidence="1">Uncharacterized protein</fullName>
    </submittedName>
</protein>
<sequence>MTSGGTHSTHRPAFGPSATHRSATRSIHSAMILVHKMHYIVVLWVWYLREYKYPHFSGPSP</sequence>
<proteinExistence type="predicted"/>
<evidence type="ECO:0000313" key="2">
    <source>
        <dbReference type="Proteomes" id="UP000790709"/>
    </source>
</evidence>
<dbReference type="EMBL" id="MU266544">
    <property type="protein sequence ID" value="KAH7921050.1"/>
    <property type="molecule type" value="Genomic_DNA"/>
</dbReference>
<name>A0ACB8B6A0_9AGAM</name>